<keyword evidence="3" id="KW-0479">Metal-binding</keyword>
<dbReference type="PANTHER" id="PTHR30580">
    <property type="entry name" value="PRIMOSOMAL PROTEIN N"/>
    <property type="match status" value="1"/>
</dbReference>
<gene>
    <name evidence="12" type="ORF">AUJ29_01460</name>
</gene>
<proteinExistence type="predicted"/>
<evidence type="ECO:0000313" key="12">
    <source>
        <dbReference type="EMBL" id="OIO17338.1"/>
    </source>
</evidence>
<dbReference type="GO" id="GO:0005524">
    <property type="term" value="F:ATP binding"/>
    <property type="evidence" value="ECO:0007669"/>
    <property type="project" value="UniProtKB-KW"/>
</dbReference>
<dbReference type="SUPFAM" id="SSF52540">
    <property type="entry name" value="P-loop containing nucleoside triphosphate hydrolases"/>
    <property type="match status" value="1"/>
</dbReference>
<keyword evidence="1" id="KW-0639">Primosome</keyword>
<comment type="caution">
    <text evidence="12">The sequence shown here is derived from an EMBL/GenBank/DDBJ whole genome shotgun (WGS) entry which is preliminary data.</text>
</comment>
<dbReference type="GO" id="GO:0016787">
    <property type="term" value="F:hydrolase activity"/>
    <property type="evidence" value="ECO:0007669"/>
    <property type="project" value="UniProtKB-KW"/>
</dbReference>
<accession>A0A1J4TZ33</accession>
<dbReference type="InterPro" id="IPR042115">
    <property type="entry name" value="PriA_3primeBD_sf"/>
</dbReference>
<keyword evidence="6" id="KW-0347">Helicase</keyword>
<evidence type="ECO:0000256" key="3">
    <source>
        <dbReference type="ARBA" id="ARBA00022723"/>
    </source>
</evidence>
<evidence type="ECO:0000256" key="4">
    <source>
        <dbReference type="ARBA" id="ARBA00022741"/>
    </source>
</evidence>
<organism evidence="12 13">
    <name type="scientific">Candidatus Kuenenbacteria bacterium CG1_02_38_13</name>
    <dbReference type="NCBI Taxonomy" id="1805235"/>
    <lineage>
        <taxon>Bacteria</taxon>
        <taxon>Candidatus Kueneniibacteriota</taxon>
    </lineage>
</organism>
<keyword evidence="2" id="KW-0235">DNA replication</keyword>
<dbReference type="InterPro" id="IPR014001">
    <property type="entry name" value="Helicase_ATP-bd"/>
</dbReference>
<evidence type="ECO:0000259" key="11">
    <source>
        <dbReference type="PROSITE" id="PS51192"/>
    </source>
</evidence>
<keyword evidence="5" id="KW-0378">Hydrolase</keyword>
<protein>
    <submittedName>
        <fullName evidence="12">Primosomal protein N</fullName>
    </submittedName>
</protein>
<dbReference type="PROSITE" id="PS51192">
    <property type="entry name" value="HELICASE_ATP_BIND_1"/>
    <property type="match status" value="1"/>
</dbReference>
<dbReference type="Gene3D" id="3.40.1440.60">
    <property type="entry name" value="PriA, 3(prime) DNA-binding domain"/>
    <property type="match status" value="1"/>
</dbReference>
<dbReference type="Pfam" id="PF18074">
    <property type="entry name" value="PriA_C"/>
    <property type="match status" value="1"/>
</dbReference>
<evidence type="ECO:0000256" key="8">
    <source>
        <dbReference type="ARBA" id="ARBA00022840"/>
    </source>
</evidence>
<dbReference type="PANTHER" id="PTHR30580:SF0">
    <property type="entry name" value="PRIMOSOMAL PROTEIN N"/>
    <property type="match status" value="1"/>
</dbReference>
<dbReference type="InterPro" id="IPR041222">
    <property type="entry name" value="PriA_3primeBD"/>
</dbReference>
<evidence type="ECO:0000256" key="1">
    <source>
        <dbReference type="ARBA" id="ARBA00022515"/>
    </source>
</evidence>
<keyword evidence="7" id="KW-0862">Zinc</keyword>
<dbReference type="AlphaFoldDB" id="A0A1J4TZ33"/>
<evidence type="ECO:0000256" key="9">
    <source>
        <dbReference type="ARBA" id="ARBA00023125"/>
    </source>
</evidence>
<dbReference type="GO" id="GO:0006270">
    <property type="term" value="P:DNA replication initiation"/>
    <property type="evidence" value="ECO:0007669"/>
    <property type="project" value="TreeGrafter"/>
</dbReference>
<dbReference type="Proteomes" id="UP000182465">
    <property type="component" value="Unassembled WGS sequence"/>
</dbReference>
<dbReference type="Gene3D" id="3.40.50.300">
    <property type="entry name" value="P-loop containing nucleotide triphosphate hydrolases"/>
    <property type="match status" value="1"/>
</dbReference>
<keyword evidence="10" id="KW-0413">Isomerase</keyword>
<keyword evidence="9" id="KW-0238">DNA-binding</keyword>
<evidence type="ECO:0000256" key="7">
    <source>
        <dbReference type="ARBA" id="ARBA00022833"/>
    </source>
</evidence>
<dbReference type="GO" id="GO:0006302">
    <property type="term" value="P:double-strand break repair"/>
    <property type="evidence" value="ECO:0007669"/>
    <property type="project" value="InterPro"/>
</dbReference>
<sequence length="628" mass="72500">MLIDVIPTKKMPRQLSVLTYKVPADLAHKIKVGQLVKIPLRNSIAAGVVSKINLNSEKVNLNPQYLKSIIGLVSFEALFTENQIKLFLELAKYCFISASLFVRHNLPSDTKMREIKKQTDRGLKERLTDKKIKKIKLAYFWWKNYGERNKYYQRLAQKNKKQLLIIVPRVYQIYTMAENIRLQSRQYSQIHGKLKQPEKLKLWNECLSGNAKIFIGTRSAIFYPFTQLETIIIDEEDSINHKQYDMNPRYDVRLAAQKLVDIAGGKVVLSSQTPSMENYYKSQKHNLPRQGKEESISAKTQKNIIIQDLNNELTKKNYSFISEKLEVEIKKTIQNKKQTFLFINKKGESTNTICKDCHYTFICTECGMPLIKYKNDKLICYHCNNKNELPPFCPKCQGPNFKSSGLGIEKIEKNLKKILPDIKITKIDKTVQKLPIGSCESSVILGTEFALDKIDWQKTGLIAIINADQLWQHSEFNTNAIAYALLTKILTSTHENTKVIIQTFTPNNFIIKSIYQKNPKIFYSEELNLRKNFGYPPFVSLIKLSILNKSEKKAADNANKVYSKIKTILANNKKISLSSPMPITRKKIRGKYKFNIILKLEKLENFNSLVKYVPNDWLIDVDAKTLSD</sequence>
<evidence type="ECO:0000256" key="2">
    <source>
        <dbReference type="ARBA" id="ARBA00022705"/>
    </source>
</evidence>
<dbReference type="Pfam" id="PF17764">
    <property type="entry name" value="PriA_3primeBD"/>
    <property type="match status" value="1"/>
</dbReference>
<evidence type="ECO:0000256" key="10">
    <source>
        <dbReference type="ARBA" id="ARBA00023235"/>
    </source>
</evidence>
<dbReference type="EMBL" id="MNVB01000033">
    <property type="protein sequence ID" value="OIO17338.1"/>
    <property type="molecule type" value="Genomic_DNA"/>
</dbReference>
<keyword evidence="4" id="KW-0547">Nucleotide-binding</keyword>
<dbReference type="InterPro" id="IPR041236">
    <property type="entry name" value="PriA_C"/>
</dbReference>
<dbReference type="InterPro" id="IPR005259">
    <property type="entry name" value="PriA"/>
</dbReference>
<dbReference type="NCBIfam" id="TIGR00595">
    <property type="entry name" value="priA"/>
    <property type="match status" value="1"/>
</dbReference>
<name>A0A1J4TZ33_9BACT</name>
<keyword evidence="8" id="KW-0067">ATP-binding</keyword>
<dbReference type="InterPro" id="IPR027417">
    <property type="entry name" value="P-loop_NTPase"/>
</dbReference>
<evidence type="ECO:0000256" key="5">
    <source>
        <dbReference type="ARBA" id="ARBA00022801"/>
    </source>
</evidence>
<dbReference type="GO" id="GO:0043138">
    <property type="term" value="F:3'-5' DNA helicase activity"/>
    <property type="evidence" value="ECO:0007669"/>
    <property type="project" value="TreeGrafter"/>
</dbReference>
<dbReference type="GO" id="GO:0006310">
    <property type="term" value="P:DNA recombination"/>
    <property type="evidence" value="ECO:0007669"/>
    <property type="project" value="InterPro"/>
</dbReference>
<evidence type="ECO:0000313" key="13">
    <source>
        <dbReference type="Proteomes" id="UP000182465"/>
    </source>
</evidence>
<reference evidence="12 13" key="1">
    <citation type="journal article" date="2016" name="Environ. Microbiol.">
        <title>Genomic resolution of a cold subsurface aquifer community provides metabolic insights for novel microbes adapted to high CO concentrations.</title>
        <authorList>
            <person name="Probst A.J."/>
            <person name="Castelle C.J."/>
            <person name="Singh A."/>
            <person name="Brown C.T."/>
            <person name="Anantharaman K."/>
            <person name="Sharon I."/>
            <person name="Hug L.A."/>
            <person name="Burstein D."/>
            <person name="Emerson J.B."/>
            <person name="Thomas B.C."/>
            <person name="Banfield J.F."/>
        </authorList>
    </citation>
    <scope>NUCLEOTIDE SEQUENCE [LARGE SCALE GENOMIC DNA]</scope>
    <source>
        <strain evidence="12">CG1_02_38_13</strain>
    </source>
</reference>
<feature type="domain" description="Helicase ATP-binding" evidence="11">
    <location>
        <begin position="152"/>
        <end position="292"/>
    </location>
</feature>
<dbReference type="GO" id="GO:0003677">
    <property type="term" value="F:DNA binding"/>
    <property type="evidence" value="ECO:0007669"/>
    <property type="project" value="UniProtKB-KW"/>
</dbReference>
<evidence type="ECO:0000256" key="6">
    <source>
        <dbReference type="ARBA" id="ARBA00022806"/>
    </source>
</evidence>